<feature type="signal peptide" evidence="1">
    <location>
        <begin position="1"/>
        <end position="19"/>
    </location>
</feature>
<protein>
    <submittedName>
        <fullName evidence="2">Gliding motility lipoprotein GldH</fullName>
    </submittedName>
</protein>
<dbReference type="Proteomes" id="UP000315540">
    <property type="component" value="Unassembled WGS sequence"/>
</dbReference>
<dbReference type="Pfam" id="PF14109">
    <property type="entry name" value="GldH_lipo"/>
    <property type="match status" value="1"/>
</dbReference>
<evidence type="ECO:0000256" key="1">
    <source>
        <dbReference type="SAM" id="SignalP"/>
    </source>
</evidence>
<keyword evidence="2" id="KW-0449">Lipoprotein</keyword>
<reference evidence="2 3" key="1">
    <citation type="submission" date="2019-06" db="EMBL/GenBank/DDBJ databases">
        <authorList>
            <person name="Meng X."/>
        </authorList>
    </citation>
    <scope>NUCLEOTIDE SEQUENCE [LARGE SCALE GENOMIC DNA]</scope>
    <source>
        <strain evidence="2 3">M625</strain>
    </source>
</reference>
<keyword evidence="1" id="KW-0732">Signal</keyword>
<dbReference type="PROSITE" id="PS51257">
    <property type="entry name" value="PROKAR_LIPOPROTEIN"/>
    <property type="match status" value="1"/>
</dbReference>
<dbReference type="OrthoDB" id="982482at2"/>
<name>A0A504JBD6_9FLAO</name>
<evidence type="ECO:0000313" key="3">
    <source>
        <dbReference type="Proteomes" id="UP000315540"/>
    </source>
</evidence>
<accession>A0A504JBD6</accession>
<keyword evidence="3" id="KW-1185">Reference proteome</keyword>
<feature type="chain" id="PRO_5021285983" evidence="1">
    <location>
        <begin position="20"/>
        <end position="166"/>
    </location>
</feature>
<comment type="caution">
    <text evidence="2">The sequence shown here is derived from an EMBL/GenBank/DDBJ whole genome shotgun (WGS) entry which is preliminary data.</text>
</comment>
<dbReference type="InterPro" id="IPR020018">
    <property type="entry name" value="Motility-assoc_lipoprot_GldH"/>
</dbReference>
<dbReference type="RefSeq" id="WP_140592593.1">
    <property type="nucleotide sequence ID" value="NZ_VFWZ01000002.1"/>
</dbReference>
<dbReference type="EMBL" id="VFWZ01000002">
    <property type="protein sequence ID" value="TPN87954.1"/>
    <property type="molecule type" value="Genomic_DNA"/>
</dbReference>
<evidence type="ECO:0000313" key="2">
    <source>
        <dbReference type="EMBL" id="TPN87954.1"/>
    </source>
</evidence>
<sequence>MIKLRFLILICSVALIAVSCDNTQVFDQYQSVSETWEIDEKISFVLPELDQNQEYNLFINIRNDNEYKYSNLYVIGEIKFPNGKVIVDTLEYSMAAPNGQWLGRGFSDLKESKLWYKEKVKFIEEGTYTITLQHAMRKNGEVNGVNSLTGIRDVGFRIETVEQSLN</sequence>
<gene>
    <name evidence="2" type="primary">gldH</name>
    <name evidence="2" type="ORF">FHK87_10300</name>
</gene>
<dbReference type="NCBIfam" id="TIGR03511">
    <property type="entry name" value="GldH_lipo"/>
    <property type="match status" value="1"/>
</dbReference>
<organism evidence="2 3">
    <name type="scientific">Aquimarina algicola</name>
    <dbReference type="NCBI Taxonomy" id="2589995"/>
    <lineage>
        <taxon>Bacteria</taxon>
        <taxon>Pseudomonadati</taxon>
        <taxon>Bacteroidota</taxon>
        <taxon>Flavobacteriia</taxon>
        <taxon>Flavobacteriales</taxon>
        <taxon>Flavobacteriaceae</taxon>
        <taxon>Aquimarina</taxon>
    </lineage>
</organism>
<proteinExistence type="predicted"/>
<dbReference type="AlphaFoldDB" id="A0A504JBD6"/>